<dbReference type="AlphaFoldDB" id="A0A8H7RL56"/>
<dbReference type="Proteomes" id="UP000603453">
    <property type="component" value="Unassembled WGS sequence"/>
</dbReference>
<gene>
    <name evidence="2" type="ORF">INT47_011310</name>
</gene>
<proteinExistence type="predicted"/>
<dbReference type="EMBL" id="JAEPRD010000004">
    <property type="protein sequence ID" value="KAG2213161.1"/>
    <property type="molecule type" value="Genomic_DNA"/>
</dbReference>
<feature type="transmembrane region" description="Helical" evidence="1">
    <location>
        <begin position="38"/>
        <end position="64"/>
    </location>
</feature>
<reference evidence="2" key="1">
    <citation type="submission" date="2020-12" db="EMBL/GenBank/DDBJ databases">
        <title>Metabolic potential, ecology and presence of endohyphal bacteria is reflected in genomic diversity of Mucoromycotina.</title>
        <authorList>
            <person name="Muszewska A."/>
            <person name="Okrasinska A."/>
            <person name="Steczkiewicz K."/>
            <person name="Drgas O."/>
            <person name="Orlowska M."/>
            <person name="Perlinska-Lenart U."/>
            <person name="Aleksandrzak-Piekarczyk T."/>
            <person name="Szatraj K."/>
            <person name="Zielenkiewicz U."/>
            <person name="Pilsyk S."/>
            <person name="Malc E."/>
            <person name="Mieczkowski P."/>
            <person name="Kruszewska J.S."/>
            <person name="Biernat P."/>
            <person name="Pawlowska J."/>
        </authorList>
    </citation>
    <scope>NUCLEOTIDE SEQUENCE</scope>
    <source>
        <strain evidence="2">WA0000017839</strain>
    </source>
</reference>
<organism evidence="2 3">
    <name type="scientific">Mucor saturninus</name>
    <dbReference type="NCBI Taxonomy" id="64648"/>
    <lineage>
        <taxon>Eukaryota</taxon>
        <taxon>Fungi</taxon>
        <taxon>Fungi incertae sedis</taxon>
        <taxon>Mucoromycota</taxon>
        <taxon>Mucoromycotina</taxon>
        <taxon>Mucoromycetes</taxon>
        <taxon>Mucorales</taxon>
        <taxon>Mucorineae</taxon>
        <taxon>Mucoraceae</taxon>
        <taxon>Mucor</taxon>
    </lineage>
</organism>
<name>A0A8H7RL56_9FUNG</name>
<evidence type="ECO:0000256" key="1">
    <source>
        <dbReference type="SAM" id="Phobius"/>
    </source>
</evidence>
<keyword evidence="3" id="KW-1185">Reference proteome</keyword>
<accession>A0A8H7RL56</accession>
<keyword evidence="1" id="KW-1133">Transmembrane helix</keyword>
<keyword evidence="1" id="KW-0812">Transmembrane</keyword>
<sequence>MNKSSHLLTSIPTNIITEDSPSILLHRLHTNERQLRTLAVVLSLAGGLALSFALGVGIMIYWYLHKCKQKRRLGDRNTDNHEQDEEDSDDGKSLYSICNYRNCDFYNRDNPNHPTAEEEQVQEEIILLDNLTTLPLPPISLVSTPEPSAPSAKELHIHTHTNATSSSAHEDLCHDCLLPPPAYTKN</sequence>
<dbReference type="OrthoDB" id="2286436at2759"/>
<comment type="caution">
    <text evidence="2">The sequence shown here is derived from an EMBL/GenBank/DDBJ whole genome shotgun (WGS) entry which is preliminary data.</text>
</comment>
<evidence type="ECO:0000313" key="2">
    <source>
        <dbReference type="EMBL" id="KAG2213161.1"/>
    </source>
</evidence>
<evidence type="ECO:0000313" key="3">
    <source>
        <dbReference type="Proteomes" id="UP000603453"/>
    </source>
</evidence>
<protein>
    <submittedName>
        <fullName evidence="2">Uncharacterized protein</fullName>
    </submittedName>
</protein>
<keyword evidence="1" id="KW-0472">Membrane</keyword>